<organism evidence="3 4">
    <name type="scientific">Aspergillus nanangensis</name>
    <dbReference type="NCBI Taxonomy" id="2582783"/>
    <lineage>
        <taxon>Eukaryota</taxon>
        <taxon>Fungi</taxon>
        <taxon>Dikarya</taxon>
        <taxon>Ascomycota</taxon>
        <taxon>Pezizomycotina</taxon>
        <taxon>Eurotiomycetes</taxon>
        <taxon>Eurotiomycetidae</taxon>
        <taxon>Eurotiales</taxon>
        <taxon>Aspergillaceae</taxon>
        <taxon>Aspergillus</taxon>
        <taxon>Aspergillus subgen. Circumdati</taxon>
    </lineage>
</organism>
<evidence type="ECO:0000313" key="4">
    <source>
        <dbReference type="Proteomes" id="UP001194746"/>
    </source>
</evidence>
<dbReference type="InterPro" id="IPR005645">
    <property type="entry name" value="FSH-like_dom"/>
</dbReference>
<dbReference type="AlphaFoldDB" id="A0AAD4GYQ7"/>
<dbReference type="SUPFAM" id="SSF53474">
    <property type="entry name" value="alpha/beta-Hydrolases"/>
    <property type="match status" value="1"/>
</dbReference>
<dbReference type="EMBL" id="VCAU01000001">
    <property type="protein sequence ID" value="KAF9895154.1"/>
    <property type="molecule type" value="Genomic_DNA"/>
</dbReference>
<dbReference type="GO" id="GO:0016787">
    <property type="term" value="F:hydrolase activity"/>
    <property type="evidence" value="ECO:0007669"/>
    <property type="project" value="UniProtKB-KW"/>
</dbReference>
<name>A0AAD4GYQ7_ASPNN</name>
<dbReference type="Proteomes" id="UP001194746">
    <property type="component" value="Unassembled WGS sequence"/>
</dbReference>
<evidence type="ECO:0000256" key="1">
    <source>
        <dbReference type="ARBA" id="ARBA00022801"/>
    </source>
</evidence>
<gene>
    <name evidence="3" type="ORF">FE257_000056</name>
</gene>
<comment type="caution">
    <text evidence="3">The sequence shown here is derived from an EMBL/GenBank/DDBJ whole genome shotgun (WGS) entry which is preliminary data.</text>
</comment>
<evidence type="ECO:0000313" key="3">
    <source>
        <dbReference type="EMBL" id="KAF9895154.1"/>
    </source>
</evidence>
<feature type="domain" description="Serine hydrolase" evidence="2">
    <location>
        <begin position="1"/>
        <end position="223"/>
    </location>
</feature>
<dbReference type="GO" id="GO:0005634">
    <property type="term" value="C:nucleus"/>
    <property type="evidence" value="ECO:0007669"/>
    <property type="project" value="TreeGrafter"/>
</dbReference>
<evidence type="ECO:0000259" key="2">
    <source>
        <dbReference type="Pfam" id="PF03959"/>
    </source>
</evidence>
<reference evidence="3" key="1">
    <citation type="journal article" date="2019" name="Beilstein J. Org. Chem.">
        <title>Nanangenines: drimane sesquiterpenoids as the dominant metabolite cohort of a novel Australian fungus, Aspergillus nanangensis.</title>
        <authorList>
            <person name="Lacey H.J."/>
            <person name="Gilchrist C.L.M."/>
            <person name="Crombie A."/>
            <person name="Kalaitzis J.A."/>
            <person name="Vuong D."/>
            <person name="Rutledge P.J."/>
            <person name="Turner P."/>
            <person name="Pitt J.I."/>
            <person name="Lacey E."/>
            <person name="Chooi Y.H."/>
            <person name="Piggott A.M."/>
        </authorList>
    </citation>
    <scope>NUCLEOTIDE SEQUENCE</scope>
    <source>
        <strain evidence="3">MST-FP2251</strain>
    </source>
</reference>
<dbReference type="InterPro" id="IPR029058">
    <property type="entry name" value="AB_hydrolase_fold"/>
</dbReference>
<dbReference type="GO" id="GO:0005737">
    <property type="term" value="C:cytoplasm"/>
    <property type="evidence" value="ECO:0007669"/>
    <property type="project" value="TreeGrafter"/>
</dbReference>
<proteinExistence type="predicted"/>
<sequence length="238" mass="26245">MKNLPRIACFHGGGSNAAIYEVQCAPLIAALENEYELVFFNGPYIRSAGPGVLPAFAEYPPFRSWFTQGEGGAELDDGSGYDSMSRDGVARVWQLMEAQGPGGEWVGAMGFSQGSRMAGGLLLDQQRRDRVGDIGVTDVNLRFGVCCMGAGTPMQSEIGHSLDEQTRVAERVGIRTLHVHGLKDIFLPLGRHQYETCYEKGTTTLFSVNYHHAMPWHKQDVQQLADHIRKIDKETRLG</sequence>
<keyword evidence="1" id="KW-0378">Hydrolase</keyword>
<dbReference type="PANTHER" id="PTHR48070">
    <property type="entry name" value="ESTERASE OVCA2"/>
    <property type="match status" value="1"/>
</dbReference>
<reference evidence="3" key="2">
    <citation type="submission" date="2020-02" db="EMBL/GenBank/DDBJ databases">
        <authorList>
            <person name="Gilchrist C.L.M."/>
            <person name="Chooi Y.-H."/>
        </authorList>
    </citation>
    <scope>NUCLEOTIDE SEQUENCE</scope>
    <source>
        <strain evidence="3">MST-FP2251</strain>
    </source>
</reference>
<protein>
    <recommendedName>
        <fullName evidence="2">Serine hydrolase domain-containing protein</fullName>
    </recommendedName>
</protein>
<dbReference type="Pfam" id="PF03959">
    <property type="entry name" value="FSH1"/>
    <property type="match status" value="1"/>
</dbReference>
<dbReference type="GO" id="GO:0044550">
    <property type="term" value="P:secondary metabolite biosynthetic process"/>
    <property type="evidence" value="ECO:0007669"/>
    <property type="project" value="TreeGrafter"/>
</dbReference>
<dbReference type="Gene3D" id="3.40.50.1820">
    <property type="entry name" value="alpha/beta hydrolase"/>
    <property type="match status" value="1"/>
</dbReference>
<dbReference type="InterPro" id="IPR050593">
    <property type="entry name" value="LovG"/>
</dbReference>
<accession>A0AAD4GYQ7</accession>
<dbReference type="PANTHER" id="PTHR48070:SF1">
    <property type="entry name" value="SERINE HYDROLASE FSH DOMAIN-CONTAINING PROTEIN"/>
    <property type="match status" value="1"/>
</dbReference>
<keyword evidence="4" id="KW-1185">Reference proteome</keyword>